<accession>A0ABP8AYD2</accession>
<evidence type="ECO:0000313" key="2">
    <source>
        <dbReference type="Proteomes" id="UP001501251"/>
    </source>
</evidence>
<sequence>MSSWDYYQAKSENGRLIDDPSEDAIYIMLGELRFPDNTFLVIEQPEHNSSWYVVISVLDPDGYEVEFKDGVRGIHRLFSEVDQGVVVKEVTIWLAQAYRFHSA</sequence>
<dbReference type="RefSeq" id="WP_344919134.1">
    <property type="nucleotide sequence ID" value="NZ_BAABAQ010000006.1"/>
</dbReference>
<comment type="caution">
    <text evidence="1">The sequence shown here is derived from an EMBL/GenBank/DDBJ whole genome shotgun (WGS) entry which is preliminary data.</text>
</comment>
<evidence type="ECO:0000313" key="1">
    <source>
        <dbReference type="EMBL" id="GAA4193569.1"/>
    </source>
</evidence>
<reference evidence="2" key="1">
    <citation type="journal article" date="2019" name="Int. J. Syst. Evol. Microbiol.">
        <title>The Global Catalogue of Microorganisms (GCM) 10K type strain sequencing project: providing services to taxonomists for standard genome sequencing and annotation.</title>
        <authorList>
            <consortium name="The Broad Institute Genomics Platform"/>
            <consortium name="The Broad Institute Genome Sequencing Center for Infectious Disease"/>
            <person name="Wu L."/>
            <person name="Ma J."/>
        </authorList>
    </citation>
    <scope>NUCLEOTIDE SEQUENCE [LARGE SCALE GENOMIC DNA]</scope>
    <source>
        <strain evidence="2">JCM 17388</strain>
    </source>
</reference>
<name>A0ABP8AYD2_9ACTN</name>
<dbReference type="EMBL" id="BAABAQ010000006">
    <property type="protein sequence ID" value="GAA4193569.1"/>
    <property type="molecule type" value="Genomic_DNA"/>
</dbReference>
<organism evidence="1 2">
    <name type="scientific">Streptosporangium oxazolinicum</name>
    <dbReference type="NCBI Taxonomy" id="909287"/>
    <lineage>
        <taxon>Bacteria</taxon>
        <taxon>Bacillati</taxon>
        <taxon>Actinomycetota</taxon>
        <taxon>Actinomycetes</taxon>
        <taxon>Streptosporangiales</taxon>
        <taxon>Streptosporangiaceae</taxon>
        <taxon>Streptosporangium</taxon>
    </lineage>
</organism>
<keyword evidence="2" id="KW-1185">Reference proteome</keyword>
<dbReference type="Proteomes" id="UP001501251">
    <property type="component" value="Unassembled WGS sequence"/>
</dbReference>
<protein>
    <submittedName>
        <fullName evidence="1">Uncharacterized protein</fullName>
    </submittedName>
</protein>
<gene>
    <name evidence="1" type="ORF">GCM10022252_36710</name>
</gene>
<proteinExistence type="predicted"/>